<dbReference type="SUPFAM" id="SSF52980">
    <property type="entry name" value="Restriction endonuclease-like"/>
    <property type="match status" value="1"/>
</dbReference>
<dbReference type="InterPro" id="IPR011335">
    <property type="entry name" value="Restrct_endonuc-II-like"/>
</dbReference>
<dbReference type="InterPro" id="IPR007569">
    <property type="entry name" value="DUF559"/>
</dbReference>
<keyword evidence="2" id="KW-0378">Hydrolase</keyword>
<accession>A0A3G8M193</accession>
<evidence type="ECO:0000313" key="2">
    <source>
        <dbReference type="EMBL" id="AZG75681.1"/>
    </source>
</evidence>
<dbReference type="PANTHER" id="PTHR38590">
    <property type="entry name" value="BLL0828 PROTEIN"/>
    <property type="match status" value="1"/>
</dbReference>
<dbReference type="CDD" id="cd01038">
    <property type="entry name" value="Endonuclease_DUF559"/>
    <property type="match status" value="1"/>
</dbReference>
<dbReference type="PANTHER" id="PTHR38590:SF1">
    <property type="entry name" value="BLL0828 PROTEIN"/>
    <property type="match status" value="1"/>
</dbReference>
<keyword evidence="2" id="KW-0540">Nuclease</keyword>
<dbReference type="Proteomes" id="UP000273982">
    <property type="component" value="Chromosome"/>
</dbReference>
<dbReference type="Gene3D" id="3.40.960.10">
    <property type="entry name" value="VSR Endonuclease"/>
    <property type="match status" value="1"/>
</dbReference>
<keyword evidence="2" id="KW-0255">Endonuclease</keyword>
<dbReference type="GO" id="GO:0004519">
    <property type="term" value="F:endonuclease activity"/>
    <property type="evidence" value="ECO:0007669"/>
    <property type="project" value="UniProtKB-KW"/>
</dbReference>
<feature type="domain" description="DUF559" evidence="1">
    <location>
        <begin position="12"/>
        <end position="118"/>
    </location>
</feature>
<evidence type="ECO:0000259" key="1">
    <source>
        <dbReference type="Pfam" id="PF04480"/>
    </source>
</evidence>
<evidence type="ECO:0000313" key="3">
    <source>
        <dbReference type="Proteomes" id="UP000273982"/>
    </source>
</evidence>
<dbReference type="RefSeq" id="WP_124737546.1">
    <property type="nucleotide sequence ID" value="NZ_CP034086.1"/>
</dbReference>
<protein>
    <submittedName>
        <fullName evidence="2">Endonuclease domain-containing protein</fullName>
    </submittedName>
</protein>
<organism evidence="2 3">
    <name type="scientific">Methylocystis rosea</name>
    <dbReference type="NCBI Taxonomy" id="173366"/>
    <lineage>
        <taxon>Bacteria</taxon>
        <taxon>Pseudomonadati</taxon>
        <taxon>Pseudomonadota</taxon>
        <taxon>Alphaproteobacteria</taxon>
        <taxon>Hyphomicrobiales</taxon>
        <taxon>Methylocystaceae</taxon>
        <taxon>Methylocystis</taxon>
    </lineage>
</organism>
<gene>
    <name evidence="2" type="ORF">EHO51_02395</name>
</gene>
<dbReference type="InterPro" id="IPR047216">
    <property type="entry name" value="Endonuclease_DUF559_bact"/>
</dbReference>
<sequence length="123" mass="13955">MKINDGLSGFRRANAKRLRANATSAEDRLWRALDRVPLDKTHFRRQAPVGPYVVDFVSLRARLVIELDGPSHTEPGAAAKDARRTAWLENEGYRVLRFWNADVFDNIDGVLETIHAALYRPSP</sequence>
<dbReference type="AlphaFoldDB" id="A0A3G8M193"/>
<dbReference type="Pfam" id="PF04480">
    <property type="entry name" value="DUF559"/>
    <property type="match status" value="1"/>
</dbReference>
<dbReference type="KEGG" id="mros:EHO51_02395"/>
<reference evidence="2 3" key="1">
    <citation type="submission" date="2018-11" db="EMBL/GenBank/DDBJ databases">
        <title>Genome squencing of methanotrophic bacteria isolated from alkaline groundwater in Korea.</title>
        <authorList>
            <person name="Nguyen L.N."/>
        </authorList>
    </citation>
    <scope>NUCLEOTIDE SEQUENCE [LARGE SCALE GENOMIC DNA]</scope>
    <source>
        <strain evidence="2 3">GW6</strain>
    </source>
</reference>
<name>A0A3G8M193_9HYPH</name>
<proteinExistence type="predicted"/>
<dbReference type="EMBL" id="CP034086">
    <property type="protein sequence ID" value="AZG75681.1"/>
    <property type="molecule type" value="Genomic_DNA"/>
</dbReference>